<evidence type="ECO:0000259" key="7">
    <source>
        <dbReference type="Pfam" id="PF00696"/>
    </source>
</evidence>
<proteinExistence type="inferred from homology"/>
<feature type="domain" description="Aspartate/glutamate/uridylate kinase" evidence="7">
    <location>
        <begin position="455"/>
        <end position="665"/>
    </location>
</feature>
<dbReference type="InterPro" id="IPR042195">
    <property type="entry name" value="ArgJ_beta_C"/>
</dbReference>
<keyword evidence="6" id="KW-0055">Arginine biosynthesis</keyword>
<dbReference type="EC" id="2.3.1.1" evidence="6"/>
<dbReference type="NCBIfam" id="NF003802">
    <property type="entry name" value="PRK05388.1"/>
    <property type="match status" value="1"/>
</dbReference>
<dbReference type="SUPFAM" id="SSF56266">
    <property type="entry name" value="DmpA/ArgJ-like"/>
    <property type="match status" value="1"/>
</dbReference>
<dbReference type="EMBL" id="QFQP01000048">
    <property type="protein sequence ID" value="PZR05105.1"/>
    <property type="molecule type" value="Genomic_DNA"/>
</dbReference>
<dbReference type="CDD" id="cd02152">
    <property type="entry name" value="OAT"/>
    <property type="match status" value="1"/>
</dbReference>
<feature type="binding site" evidence="6">
    <location>
        <position position="141"/>
    </location>
    <ligand>
        <name>substrate</name>
    </ligand>
</feature>
<comment type="pathway">
    <text evidence="6">Amino-acid biosynthesis; L-arginine biosynthesis; L-ornithine and N-acetyl-L-glutamate from L-glutamate and N(2)-acetyl-L-ornithine (cyclic): step 1/1.</text>
</comment>
<feature type="chain" id="PRO_5023263641" description="Arginine biosynthesis bifunctional protein ArgJ alpha chain" evidence="6">
    <location>
        <begin position="1"/>
        <end position="177"/>
    </location>
</feature>
<name>A0A2W5T0V0_9BACT</name>
<keyword evidence="6" id="KW-0028">Amino-acid biosynthesis</keyword>
<accession>A0A2W5T0V0</accession>
<dbReference type="EC" id="2.3.1.35" evidence="6"/>
<feature type="chain" id="PRO_5023263640" description="Arginine biosynthesis bifunctional protein ArgJ beta chain" evidence="6">
    <location>
        <begin position="178"/>
        <end position="689"/>
    </location>
</feature>
<comment type="similarity">
    <text evidence="1 6">Belongs to the ArgJ family.</text>
</comment>
<evidence type="ECO:0000256" key="4">
    <source>
        <dbReference type="ARBA" id="ARBA00022813"/>
    </source>
</evidence>
<dbReference type="Gene3D" id="3.40.1160.10">
    <property type="entry name" value="Acetylglutamate kinase-like"/>
    <property type="match status" value="1"/>
</dbReference>
<comment type="caution">
    <text evidence="8">The sequence shown here is derived from an EMBL/GenBank/DDBJ whole genome shotgun (WGS) entry which is preliminary data.</text>
</comment>
<organism evidence="8 9">
    <name type="scientific">Archangium gephyra</name>
    <dbReference type="NCBI Taxonomy" id="48"/>
    <lineage>
        <taxon>Bacteria</taxon>
        <taxon>Pseudomonadati</taxon>
        <taxon>Myxococcota</taxon>
        <taxon>Myxococcia</taxon>
        <taxon>Myxococcales</taxon>
        <taxon>Cystobacterineae</taxon>
        <taxon>Archangiaceae</taxon>
        <taxon>Archangium</taxon>
    </lineage>
</organism>
<keyword evidence="3 6" id="KW-0808">Transferase</keyword>
<comment type="function">
    <text evidence="6">Catalyzes two activities which are involved in the cyclic version of arginine biosynthesis: the synthesis of N-acetylglutamate from glutamate and acetyl-CoA as the acetyl donor, and of ornithine by transacetylation between N(2)-acetylornithine and glutamate.</text>
</comment>
<dbReference type="GO" id="GO:0004042">
    <property type="term" value="F:L-glutamate N-acetyltransferase activity"/>
    <property type="evidence" value="ECO:0007669"/>
    <property type="project" value="UniProtKB-UniRule"/>
</dbReference>
<dbReference type="GO" id="GO:0006592">
    <property type="term" value="P:ornithine biosynthetic process"/>
    <property type="evidence" value="ECO:0007669"/>
    <property type="project" value="TreeGrafter"/>
</dbReference>
<feature type="site" description="Involved in the stabilization of negative charge on the oxyanion by the formation of the oxyanion hole" evidence="6">
    <location>
        <position position="105"/>
    </location>
</feature>
<gene>
    <name evidence="6" type="primary">argJ</name>
    <name evidence="8" type="ORF">DI536_32945</name>
</gene>
<evidence type="ECO:0000313" key="9">
    <source>
        <dbReference type="Proteomes" id="UP000249061"/>
    </source>
</evidence>
<dbReference type="InterPro" id="IPR016117">
    <property type="entry name" value="ArgJ-like_dom_sf"/>
</dbReference>
<keyword evidence="5 6" id="KW-0012">Acyltransferase</keyword>
<feature type="site" description="Involved in the stabilization of negative charge on the oxyanion by the formation of the oxyanion hole" evidence="6">
    <location>
        <position position="106"/>
    </location>
</feature>
<sequence>MPVARGFLFSGLHAGIKPFKKDLALVISEAPCSAAAALTINKAKAAPVVDCARRLPMTGVRAVLINSGNANALTGLEGLEDVSELCAATEKACDLPAGSVLMQSTGVIGQRLPKAKIIDSLPKLKAQLKAAPESAAEAILTTDTHVKVASRVVRLNRKEGRITAICKGSGMIAPQLASTIAVICTDVAISPSMLQRALLGSMDGSFNNLTVDNDMSTNDAVLALANGQLGNPEITEPGPEFELFAAQLQSLCVELAKEVAKDGEGATKLLEVRCVGAPTKQIAIDIARSVAGSTLVKAAVFGADPNWGRILATVGARCGSQNYDVDPSQAKVTVQGIVVFDKKPMLVPNAPLEVVSQNDANEGPSVPGHQTLRARMRSPEVLVEIDLRGGNEASVGWGCDLSYDYVKINADYTSLLVPTADGSVAKDDRLTNYSPKFKVNLVKQALTYISRFADKRVVLKLGRQAMGKDSLRASIVEDVNLLRAVGLVPILVHGESPEGQSKGDSHSKEMMLSGQTNTELVTMLNRTGVQAIGLSGMDASFMKGRRVAEGFGEVVNINRDLLEMFLQKNYVPVVSPVGFLDDGSTIPLEPDQVASEIAVAAHASKLVYLVGGPGFVENDELLGQLTTATLRERAEKGVFNRNLARKAKWTISALEQGVERVHVIDARTPHSIIAEFFTDQGIGSLVTNG</sequence>
<keyword evidence="6" id="KW-0963">Cytoplasm</keyword>
<dbReference type="AlphaFoldDB" id="A0A2W5T0V0"/>
<feature type="binding site" evidence="6">
    <location>
        <position position="414"/>
    </location>
    <ligand>
        <name>substrate</name>
    </ligand>
</feature>
<evidence type="ECO:0000256" key="3">
    <source>
        <dbReference type="ARBA" id="ARBA00022679"/>
    </source>
</evidence>
<dbReference type="UniPathway" id="UPA00068">
    <property type="reaction ID" value="UER00106"/>
</dbReference>
<dbReference type="InterPro" id="IPR002813">
    <property type="entry name" value="Arg_biosynth_ArgJ"/>
</dbReference>
<dbReference type="PANTHER" id="PTHR23100">
    <property type="entry name" value="ARGININE BIOSYNTHESIS BIFUNCTIONAL PROTEIN ARGJ"/>
    <property type="match status" value="1"/>
</dbReference>
<dbReference type="GO" id="GO:0006526">
    <property type="term" value="P:L-arginine biosynthetic process"/>
    <property type="evidence" value="ECO:0007669"/>
    <property type="project" value="UniProtKB-UniRule"/>
</dbReference>
<dbReference type="Proteomes" id="UP000249061">
    <property type="component" value="Unassembled WGS sequence"/>
</dbReference>
<feature type="binding site" evidence="6">
    <location>
        <position position="264"/>
    </location>
    <ligand>
        <name>substrate</name>
    </ligand>
</feature>
<evidence type="ECO:0000256" key="6">
    <source>
        <dbReference type="HAMAP-Rule" id="MF_01106"/>
    </source>
</evidence>
<feature type="active site" description="Nucleophile" evidence="6">
    <location>
        <position position="178"/>
    </location>
</feature>
<dbReference type="GO" id="GO:0004358">
    <property type="term" value="F:L-glutamate N-acetyltransferase activity, acting on acetyl-L-ornithine as donor"/>
    <property type="evidence" value="ECO:0007669"/>
    <property type="project" value="UniProtKB-UniRule"/>
</dbReference>
<comment type="subunit">
    <text evidence="2 6">Heterotetramer of two alpha and two beta chains.</text>
</comment>
<dbReference type="InterPro" id="IPR001048">
    <property type="entry name" value="Asp/Glu/Uridylate_kinase"/>
</dbReference>
<comment type="catalytic activity">
    <reaction evidence="6">
        <text>N(2)-acetyl-L-ornithine + L-glutamate = N-acetyl-L-glutamate + L-ornithine</text>
        <dbReference type="Rhea" id="RHEA:15349"/>
        <dbReference type="ChEBI" id="CHEBI:29985"/>
        <dbReference type="ChEBI" id="CHEBI:44337"/>
        <dbReference type="ChEBI" id="CHEBI:46911"/>
        <dbReference type="ChEBI" id="CHEBI:57805"/>
        <dbReference type="EC" id="2.3.1.35"/>
    </reaction>
</comment>
<feature type="binding site" evidence="6">
    <location>
        <position position="409"/>
    </location>
    <ligand>
        <name>substrate</name>
    </ligand>
</feature>
<evidence type="ECO:0000256" key="2">
    <source>
        <dbReference type="ARBA" id="ARBA00011475"/>
    </source>
</evidence>
<dbReference type="Gene3D" id="3.10.20.340">
    <property type="entry name" value="ArgJ beta chain, C-terminal domain"/>
    <property type="match status" value="1"/>
</dbReference>
<comment type="pathway">
    <text evidence="6">Amino-acid biosynthesis; L-arginine biosynthesis; N(2)-acetyl-L-ornithine from L-glutamate: step 1/4.</text>
</comment>
<evidence type="ECO:0000256" key="5">
    <source>
        <dbReference type="ARBA" id="ARBA00023315"/>
    </source>
</evidence>
<dbReference type="NCBIfam" id="TIGR00120">
    <property type="entry name" value="ArgJ"/>
    <property type="match status" value="1"/>
</dbReference>
<evidence type="ECO:0000256" key="1">
    <source>
        <dbReference type="ARBA" id="ARBA00006774"/>
    </source>
</evidence>
<protein>
    <recommendedName>
        <fullName evidence="6">Arginine biosynthesis bifunctional protein ArgJ</fullName>
    </recommendedName>
    <domain>
        <recommendedName>
            <fullName evidence="6">Glutamate N-acetyltransferase</fullName>
            <ecNumber evidence="6">2.3.1.35</ecNumber>
        </recommendedName>
        <alternativeName>
            <fullName evidence="6">Ornithine acetyltransferase</fullName>
            <shortName evidence="6">OATase</shortName>
        </alternativeName>
        <alternativeName>
            <fullName evidence="6">Ornithine transacetylase</fullName>
        </alternativeName>
    </domain>
    <domain>
        <recommendedName>
            <fullName evidence="6">Amino-acid acetyltransferase</fullName>
            <ecNumber evidence="6">2.3.1.1</ecNumber>
        </recommendedName>
        <alternativeName>
            <fullName evidence="6">N-acetylglutamate synthase</fullName>
            <shortName evidence="6">AGSase</shortName>
        </alternativeName>
    </domain>
    <component>
        <recommendedName>
            <fullName evidence="6">Arginine biosynthesis bifunctional protein ArgJ alpha chain</fullName>
        </recommendedName>
    </component>
    <component>
        <recommendedName>
            <fullName evidence="6">Arginine biosynthesis bifunctional protein ArgJ beta chain</fullName>
        </recommendedName>
    </component>
</protein>
<reference evidence="8 9" key="1">
    <citation type="submission" date="2017-08" db="EMBL/GenBank/DDBJ databases">
        <title>Infants hospitalized years apart are colonized by the same room-sourced microbial strains.</title>
        <authorList>
            <person name="Brooks B."/>
            <person name="Olm M.R."/>
            <person name="Firek B.A."/>
            <person name="Baker R."/>
            <person name="Thomas B.C."/>
            <person name="Morowitz M.J."/>
            <person name="Banfield J.F."/>
        </authorList>
    </citation>
    <scope>NUCLEOTIDE SEQUENCE [LARGE SCALE GENOMIC DNA]</scope>
    <source>
        <strain evidence="8">S2_003_000_R2_14</strain>
    </source>
</reference>
<dbReference type="SUPFAM" id="SSF53633">
    <property type="entry name" value="Carbamate kinase-like"/>
    <property type="match status" value="1"/>
</dbReference>
<feature type="binding site" evidence="6">
    <location>
        <position position="178"/>
    </location>
    <ligand>
        <name>substrate</name>
    </ligand>
</feature>
<dbReference type="Pfam" id="PF00696">
    <property type="entry name" value="AA_kinase"/>
    <property type="match status" value="1"/>
</dbReference>
<keyword evidence="4 6" id="KW-0068">Autocatalytic cleavage</keyword>
<comment type="subcellular location">
    <subcellularLocation>
        <location evidence="6">Cytoplasm</location>
    </subcellularLocation>
</comment>
<evidence type="ECO:0000313" key="8">
    <source>
        <dbReference type="EMBL" id="PZR05105.1"/>
    </source>
</evidence>
<keyword evidence="6" id="KW-0511">Multifunctional enzyme</keyword>
<dbReference type="HAMAP" id="MF_01106">
    <property type="entry name" value="ArgJ"/>
    <property type="match status" value="1"/>
</dbReference>
<feature type="site" description="Cleavage; by autolysis" evidence="6">
    <location>
        <begin position="177"/>
        <end position="178"/>
    </location>
</feature>
<dbReference type="InterPro" id="IPR036393">
    <property type="entry name" value="AceGlu_kinase-like_sf"/>
</dbReference>
<dbReference type="PANTHER" id="PTHR23100:SF0">
    <property type="entry name" value="ARGININE BIOSYNTHESIS BIFUNCTIONAL PROTEIN ARGJ, MITOCHONDRIAL"/>
    <property type="match status" value="1"/>
</dbReference>
<dbReference type="Pfam" id="PF01960">
    <property type="entry name" value="ArgJ"/>
    <property type="match status" value="1"/>
</dbReference>
<dbReference type="GO" id="GO:0005737">
    <property type="term" value="C:cytoplasm"/>
    <property type="evidence" value="ECO:0007669"/>
    <property type="project" value="UniProtKB-SubCell"/>
</dbReference>
<feature type="binding site" evidence="6">
    <location>
        <position position="167"/>
    </location>
    <ligand>
        <name>substrate</name>
    </ligand>
</feature>
<dbReference type="Gene3D" id="3.60.70.12">
    <property type="entry name" value="L-amino peptidase D-ALA esterase/amidase"/>
    <property type="match status" value="1"/>
</dbReference>
<comment type="catalytic activity">
    <reaction evidence="6">
        <text>L-glutamate + acetyl-CoA = N-acetyl-L-glutamate + CoA + H(+)</text>
        <dbReference type="Rhea" id="RHEA:24292"/>
        <dbReference type="ChEBI" id="CHEBI:15378"/>
        <dbReference type="ChEBI" id="CHEBI:29985"/>
        <dbReference type="ChEBI" id="CHEBI:44337"/>
        <dbReference type="ChEBI" id="CHEBI:57287"/>
        <dbReference type="ChEBI" id="CHEBI:57288"/>
        <dbReference type="EC" id="2.3.1.1"/>
    </reaction>
</comment>